<accession>A0A2T5BS43</accession>
<dbReference type="PANTHER" id="PTHR31168:SF1">
    <property type="entry name" value="DUF599 FAMILY PROTEIN"/>
    <property type="match status" value="1"/>
</dbReference>
<name>A0A2T5BS43_9RHOB</name>
<reference evidence="2 3" key="1">
    <citation type="submission" date="2018-04" db="EMBL/GenBank/DDBJ databases">
        <title>Genomic Encyclopedia of Archaeal and Bacterial Type Strains, Phase II (KMG-II): from individual species to whole genera.</title>
        <authorList>
            <person name="Goeker M."/>
        </authorList>
    </citation>
    <scope>NUCLEOTIDE SEQUENCE [LARGE SCALE GENOMIC DNA]</scope>
    <source>
        <strain evidence="2 3">DSM 18064</strain>
    </source>
</reference>
<dbReference type="Proteomes" id="UP000243859">
    <property type="component" value="Unassembled WGS sequence"/>
</dbReference>
<dbReference type="AlphaFoldDB" id="A0A2T5BS43"/>
<evidence type="ECO:0000313" key="2">
    <source>
        <dbReference type="EMBL" id="PTN02116.1"/>
    </source>
</evidence>
<keyword evidence="1" id="KW-0812">Transmembrane</keyword>
<dbReference type="OrthoDB" id="9806874at2"/>
<sequence>MEFIDRIALFSPLDATAVAIWVLTWLVSGFAIERGLGPRCPSASVLMKDYRRDWMHAMAGRDSRMFDSGILSTLRQGTTFFASASMILIGSGLALIGNTERLLGVAEDLTLSTAPAIVWEVKILVVLLFVTNAFLKFVWSHRLFGYCAVLMGAVPNDTADPQTFRRADQAAKINMTAARSFNRGLRALYFALGGLAWLLGAVPLMLATLVTVLVLLRREFASQSRRALLQR</sequence>
<organism evidence="2 3">
    <name type="scientific">Rhodovulum imhoffii</name>
    <dbReference type="NCBI Taxonomy" id="365340"/>
    <lineage>
        <taxon>Bacteria</taxon>
        <taxon>Pseudomonadati</taxon>
        <taxon>Pseudomonadota</taxon>
        <taxon>Alphaproteobacteria</taxon>
        <taxon>Rhodobacterales</taxon>
        <taxon>Paracoccaceae</taxon>
        <taxon>Rhodovulum</taxon>
    </lineage>
</organism>
<feature type="transmembrane region" description="Helical" evidence="1">
    <location>
        <begin position="7"/>
        <end position="32"/>
    </location>
</feature>
<comment type="caution">
    <text evidence="2">The sequence shown here is derived from an EMBL/GenBank/DDBJ whole genome shotgun (WGS) entry which is preliminary data.</text>
</comment>
<protein>
    <submittedName>
        <fullName evidence="2">Putative membrane protein</fullName>
    </submittedName>
</protein>
<proteinExistence type="predicted"/>
<feature type="transmembrane region" description="Helical" evidence="1">
    <location>
        <begin position="117"/>
        <end position="135"/>
    </location>
</feature>
<evidence type="ECO:0000256" key="1">
    <source>
        <dbReference type="SAM" id="Phobius"/>
    </source>
</evidence>
<dbReference type="PANTHER" id="PTHR31168">
    <property type="entry name" value="OS02G0292800 PROTEIN"/>
    <property type="match status" value="1"/>
</dbReference>
<dbReference type="EMBL" id="QAAA01000008">
    <property type="protein sequence ID" value="PTN02116.1"/>
    <property type="molecule type" value="Genomic_DNA"/>
</dbReference>
<dbReference type="RefSeq" id="WP_107892295.1">
    <property type="nucleotide sequence ID" value="NZ_NHSI01000037.1"/>
</dbReference>
<gene>
    <name evidence="2" type="ORF">C8N32_10867</name>
</gene>
<feature type="transmembrane region" description="Helical" evidence="1">
    <location>
        <begin position="188"/>
        <end position="216"/>
    </location>
</feature>
<keyword evidence="1" id="KW-1133">Transmembrane helix</keyword>
<feature type="transmembrane region" description="Helical" evidence="1">
    <location>
        <begin position="78"/>
        <end position="96"/>
    </location>
</feature>
<dbReference type="InterPro" id="IPR006747">
    <property type="entry name" value="DUF599"/>
</dbReference>
<keyword evidence="1" id="KW-0472">Membrane</keyword>
<dbReference type="Pfam" id="PF04654">
    <property type="entry name" value="DUF599"/>
    <property type="match status" value="1"/>
</dbReference>
<keyword evidence="3" id="KW-1185">Reference proteome</keyword>
<evidence type="ECO:0000313" key="3">
    <source>
        <dbReference type="Proteomes" id="UP000243859"/>
    </source>
</evidence>